<evidence type="ECO:0000256" key="2">
    <source>
        <dbReference type="PROSITE-ProRule" id="PRU00335"/>
    </source>
</evidence>
<evidence type="ECO:0000313" key="5">
    <source>
        <dbReference type="Proteomes" id="UP001057481"/>
    </source>
</evidence>
<comment type="caution">
    <text evidence="4">The sequence shown here is derived from an EMBL/GenBank/DDBJ whole genome shotgun (WGS) entry which is preliminary data.</text>
</comment>
<evidence type="ECO:0000313" key="4">
    <source>
        <dbReference type="EMBL" id="MCM2437790.1"/>
    </source>
</evidence>
<dbReference type="Pfam" id="PF00440">
    <property type="entry name" value="TetR_N"/>
    <property type="match status" value="1"/>
</dbReference>
<dbReference type="PRINTS" id="PR00455">
    <property type="entry name" value="HTHTETR"/>
</dbReference>
<dbReference type="InterPro" id="IPR009057">
    <property type="entry name" value="Homeodomain-like_sf"/>
</dbReference>
<dbReference type="Proteomes" id="UP001057481">
    <property type="component" value="Unassembled WGS sequence"/>
</dbReference>
<evidence type="ECO:0000259" key="3">
    <source>
        <dbReference type="PROSITE" id="PS50977"/>
    </source>
</evidence>
<keyword evidence="1 2" id="KW-0238">DNA-binding</keyword>
<feature type="DNA-binding region" description="H-T-H motif" evidence="2">
    <location>
        <begin position="43"/>
        <end position="62"/>
    </location>
</feature>
<evidence type="ECO:0000256" key="1">
    <source>
        <dbReference type="ARBA" id="ARBA00023125"/>
    </source>
</evidence>
<feature type="domain" description="HTH tetR-type" evidence="3">
    <location>
        <begin position="20"/>
        <end position="80"/>
    </location>
</feature>
<dbReference type="PANTHER" id="PTHR43479">
    <property type="entry name" value="ACREF/ENVCD OPERON REPRESSOR-RELATED"/>
    <property type="match status" value="1"/>
</dbReference>
<keyword evidence="5" id="KW-1185">Reference proteome</keyword>
<accession>A0ABT0VIX9</accession>
<gene>
    <name evidence="4" type="ORF">KAK10_07700</name>
</gene>
<sequence>MQINSIEKLLAQTLAETDLSKKQQAVLNASLSLFAQQGFEHTTSSEIAQQAAVSEGTVFKQFKTKQGILNALLEPFIENVFPRVLNEFTNKITGQQYHNFEHFLCYVVKDRLTFAMENQKQLKIFLQEIIRDETMVKVMYDKWQVLLDEHITPLFITFQKNKQLIDWPISRIMQYIVSILAGYILPRILTNSMATFDIDQSSQAASDFLLRSLTPLKD</sequence>
<organism evidence="4 5">
    <name type="scientific">Periweissella beninensis</name>
    <dbReference type="NCBI Taxonomy" id="504936"/>
    <lineage>
        <taxon>Bacteria</taxon>
        <taxon>Bacillati</taxon>
        <taxon>Bacillota</taxon>
        <taxon>Bacilli</taxon>
        <taxon>Lactobacillales</taxon>
        <taxon>Lactobacillaceae</taxon>
        <taxon>Periweissella</taxon>
    </lineage>
</organism>
<dbReference type="RefSeq" id="WP_205143699.1">
    <property type="nucleotide sequence ID" value="NZ_JAFBDN010000009.1"/>
</dbReference>
<name>A0ABT0VIX9_9LACO</name>
<dbReference type="SUPFAM" id="SSF46689">
    <property type="entry name" value="Homeodomain-like"/>
    <property type="match status" value="1"/>
</dbReference>
<dbReference type="PANTHER" id="PTHR43479:SF11">
    <property type="entry name" value="ACREF_ENVCD OPERON REPRESSOR-RELATED"/>
    <property type="match status" value="1"/>
</dbReference>
<dbReference type="EMBL" id="JAGMVS010000068">
    <property type="protein sequence ID" value="MCM2437790.1"/>
    <property type="molecule type" value="Genomic_DNA"/>
</dbReference>
<dbReference type="InterPro" id="IPR001647">
    <property type="entry name" value="HTH_TetR"/>
</dbReference>
<dbReference type="Gene3D" id="1.10.357.10">
    <property type="entry name" value="Tetracycline Repressor, domain 2"/>
    <property type="match status" value="1"/>
</dbReference>
<protein>
    <submittedName>
        <fullName evidence="4">TetR/AcrR family transcriptional regulator</fullName>
    </submittedName>
</protein>
<dbReference type="InterPro" id="IPR050624">
    <property type="entry name" value="HTH-type_Tx_Regulator"/>
</dbReference>
<dbReference type="PROSITE" id="PS50977">
    <property type="entry name" value="HTH_TETR_2"/>
    <property type="match status" value="1"/>
</dbReference>
<reference evidence="4" key="1">
    <citation type="submission" date="2021-04" db="EMBL/GenBank/DDBJ databases">
        <title>Taxonomic assessment of Weissella genus.</title>
        <authorList>
            <person name="Fanelli F."/>
            <person name="Chieffi D."/>
            <person name="Dell'Aquila A."/>
            <person name="Gyu-Sung C."/>
            <person name="Franz C.M.A.P."/>
            <person name="Fusco V."/>
        </authorList>
    </citation>
    <scope>NUCLEOTIDE SEQUENCE</scope>
    <source>
        <strain evidence="4">LMG 25373</strain>
    </source>
</reference>
<proteinExistence type="predicted"/>